<organism evidence="7 8">
    <name type="scientific">Candidatus Omnitrophus magneticus</name>
    <dbReference type="NCBI Taxonomy" id="1609969"/>
    <lineage>
        <taxon>Bacteria</taxon>
        <taxon>Pseudomonadati</taxon>
        <taxon>Candidatus Omnitrophota</taxon>
        <taxon>Candidatus Omnitrophus</taxon>
    </lineage>
</organism>
<feature type="transmembrane region" description="Helical" evidence="5">
    <location>
        <begin position="27"/>
        <end position="48"/>
    </location>
</feature>
<keyword evidence="2 5" id="KW-0812">Transmembrane</keyword>
<evidence type="ECO:0000256" key="4">
    <source>
        <dbReference type="ARBA" id="ARBA00023136"/>
    </source>
</evidence>
<accession>A0A0F0CQD8</accession>
<evidence type="ECO:0000256" key="2">
    <source>
        <dbReference type="ARBA" id="ARBA00022692"/>
    </source>
</evidence>
<dbReference type="Gene3D" id="3.30.750.24">
    <property type="entry name" value="STAS domain"/>
    <property type="match status" value="1"/>
</dbReference>
<feature type="transmembrane region" description="Helical" evidence="5">
    <location>
        <begin position="55"/>
        <end position="76"/>
    </location>
</feature>
<evidence type="ECO:0000256" key="1">
    <source>
        <dbReference type="ARBA" id="ARBA00004141"/>
    </source>
</evidence>
<dbReference type="Pfam" id="PF01740">
    <property type="entry name" value="STAS"/>
    <property type="match status" value="1"/>
</dbReference>
<feature type="transmembrane region" description="Helical" evidence="5">
    <location>
        <begin position="381"/>
        <end position="412"/>
    </location>
</feature>
<protein>
    <submittedName>
        <fullName evidence="7">Sulfate transporter</fullName>
    </submittedName>
</protein>
<keyword evidence="3 5" id="KW-1133">Transmembrane helix</keyword>
<dbReference type="PANTHER" id="PTHR11814">
    <property type="entry name" value="SULFATE TRANSPORTER"/>
    <property type="match status" value="1"/>
</dbReference>
<name>A0A0F0CQD8_9BACT</name>
<dbReference type="InterPro" id="IPR001902">
    <property type="entry name" value="SLC26A/SulP_fam"/>
</dbReference>
<feature type="domain" description="STAS" evidence="6">
    <location>
        <begin position="450"/>
        <end position="552"/>
    </location>
</feature>
<dbReference type="SUPFAM" id="SSF52091">
    <property type="entry name" value="SpoIIaa-like"/>
    <property type="match status" value="1"/>
</dbReference>
<feature type="transmembrane region" description="Helical" evidence="5">
    <location>
        <begin position="124"/>
        <end position="146"/>
    </location>
</feature>
<comment type="subcellular location">
    <subcellularLocation>
        <location evidence="1">Membrane</location>
        <topology evidence="1">Multi-pass membrane protein</topology>
    </subcellularLocation>
</comment>
<dbReference type="InterPro" id="IPR011547">
    <property type="entry name" value="SLC26A/SulP_dom"/>
</dbReference>
<feature type="transmembrane region" description="Helical" evidence="5">
    <location>
        <begin position="251"/>
        <end position="273"/>
    </location>
</feature>
<dbReference type="CDD" id="cd07042">
    <property type="entry name" value="STAS_SulP_like_sulfate_transporter"/>
    <property type="match status" value="1"/>
</dbReference>
<dbReference type="GO" id="GO:0016020">
    <property type="term" value="C:membrane"/>
    <property type="evidence" value="ECO:0007669"/>
    <property type="project" value="UniProtKB-SubCell"/>
</dbReference>
<dbReference type="Proteomes" id="UP000033428">
    <property type="component" value="Unassembled WGS sequence"/>
</dbReference>
<keyword evidence="4 5" id="KW-0472">Membrane</keyword>
<proteinExistence type="predicted"/>
<evidence type="ECO:0000313" key="8">
    <source>
        <dbReference type="Proteomes" id="UP000033428"/>
    </source>
</evidence>
<dbReference type="PROSITE" id="PS50801">
    <property type="entry name" value="STAS"/>
    <property type="match status" value="1"/>
</dbReference>
<reference evidence="7 8" key="1">
    <citation type="submission" date="2015-02" db="EMBL/GenBank/DDBJ databases">
        <title>Single-cell genomics of uncultivated deep-branching MTB reveals a conserved set of magnetosome genes.</title>
        <authorList>
            <person name="Kolinko S."/>
            <person name="Richter M."/>
            <person name="Glockner F.O."/>
            <person name="Brachmann A."/>
            <person name="Schuler D."/>
        </authorList>
    </citation>
    <scope>NUCLEOTIDE SEQUENCE [LARGE SCALE GENOMIC DNA]</scope>
    <source>
        <strain evidence="7">SKK-01</strain>
    </source>
</reference>
<dbReference type="GO" id="GO:0055085">
    <property type="term" value="P:transmembrane transport"/>
    <property type="evidence" value="ECO:0007669"/>
    <property type="project" value="InterPro"/>
</dbReference>
<feature type="transmembrane region" description="Helical" evidence="5">
    <location>
        <begin position="166"/>
        <end position="193"/>
    </location>
</feature>
<sequence>MKNTIFQPILFSIFKKKYSFHQFLQDLSSGIIVGIIAFPLSIAFGIASGVGPREGLITAIVAGFIISALGGSHTQIGGPTGAFVVIISGIIANYGYDGLLVAGFMAGIFLILMGLIKLGDVIKFIPYPVTLGFTSGIAVVIFTTQIRDFFGLQLTALPSEFIEKWLIYIKYITSLNPFALLISILTIVILVYFPKLSKKFPATFIALFFTTILVYAFKLPVETIGSKFGDISSNLNIPAFPNVNLYMIKRLISPAFTIALLAGIESLLSCVVADGMTGHRHRSNTELIAQGTANIFSSIFGGLPATGAIARTAANIKNGGKTPIAGIIHSLTVLLFFLFLTKIIELIPLASLAGILIIVAYNMGEWHLFAKLCAKGPASDIFVLLITFLLTIFIDLTVAIEVGLVLAAFLFMRRMISITNFKYITQNTNNTDDFIDEELTIFEKNIIPKGVEIFELYGPFFFGATDKFKTSLKESAKNPEVLILRMRHVPTIDATGLRAFEEVIEQTHREGGVIILSGVTNEVKKELNKSDVIKTIGEHNIKPNIKSALARAEVVLKWKHEKNAAHIPTVPDMKKF</sequence>
<comment type="caution">
    <text evidence="7">The sequence shown here is derived from an EMBL/GenBank/DDBJ whole genome shotgun (WGS) entry which is preliminary data.</text>
</comment>
<dbReference type="Pfam" id="PF00916">
    <property type="entry name" value="Sulfate_transp"/>
    <property type="match status" value="1"/>
</dbReference>
<gene>
    <name evidence="7" type="ORF">OMAG_002437</name>
</gene>
<dbReference type="PATRIC" id="fig|1609969.3.peg.2608"/>
<feature type="transmembrane region" description="Helical" evidence="5">
    <location>
        <begin position="200"/>
        <end position="217"/>
    </location>
</feature>
<feature type="transmembrane region" description="Helical" evidence="5">
    <location>
        <begin position="331"/>
        <end position="361"/>
    </location>
</feature>
<dbReference type="AlphaFoldDB" id="A0A0F0CQD8"/>
<feature type="transmembrane region" description="Helical" evidence="5">
    <location>
        <begin position="82"/>
        <end position="112"/>
    </location>
</feature>
<dbReference type="InterPro" id="IPR036513">
    <property type="entry name" value="STAS_dom_sf"/>
</dbReference>
<keyword evidence="8" id="KW-1185">Reference proteome</keyword>
<evidence type="ECO:0000256" key="3">
    <source>
        <dbReference type="ARBA" id="ARBA00022989"/>
    </source>
</evidence>
<evidence type="ECO:0000313" key="7">
    <source>
        <dbReference type="EMBL" id="KJJ83716.1"/>
    </source>
</evidence>
<dbReference type="InterPro" id="IPR002645">
    <property type="entry name" value="STAS_dom"/>
</dbReference>
<evidence type="ECO:0000259" key="6">
    <source>
        <dbReference type="PROSITE" id="PS50801"/>
    </source>
</evidence>
<dbReference type="EMBL" id="JYNY01000497">
    <property type="protein sequence ID" value="KJJ83716.1"/>
    <property type="molecule type" value="Genomic_DNA"/>
</dbReference>
<evidence type="ECO:0000256" key="5">
    <source>
        <dbReference type="SAM" id="Phobius"/>
    </source>
</evidence>